<dbReference type="AlphaFoldDB" id="A0A7S2FU57"/>
<sequence length="103" mass="12168">MGRAWINLVTPEAGQRFQRHFSGFARWGIEEQTRRGRPILRRGKVTCNPPDQQGLERQIEAYRNHMLMHRLVPDDRRPMLFRNGQRVPFPPPTRPIFHPAFLG</sequence>
<evidence type="ECO:0000313" key="1">
    <source>
        <dbReference type="EMBL" id="CAD9413870.1"/>
    </source>
</evidence>
<accession>A0A7S2FU57</accession>
<dbReference type="EMBL" id="HBGQ01030625">
    <property type="protein sequence ID" value="CAD9413870.1"/>
    <property type="molecule type" value="Transcribed_RNA"/>
</dbReference>
<gene>
    <name evidence="1" type="ORF">AAND1436_LOCUS15127</name>
</gene>
<organism evidence="1">
    <name type="scientific">Alexandrium andersonii</name>
    <dbReference type="NCBI Taxonomy" id="327968"/>
    <lineage>
        <taxon>Eukaryota</taxon>
        <taxon>Sar</taxon>
        <taxon>Alveolata</taxon>
        <taxon>Dinophyceae</taxon>
        <taxon>Gonyaulacales</taxon>
        <taxon>Pyrocystaceae</taxon>
        <taxon>Alexandrium</taxon>
    </lineage>
</organism>
<proteinExistence type="predicted"/>
<protein>
    <submittedName>
        <fullName evidence="1">Uncharacterized protein</fullName>
    </submittedName>
</protein>
<name>A0A7S2FU57_9DINO</name>
<reference evidence="1" key="1">
    <citation type="submission" date="2021-01" db="EMBL/GenBank/DDBJ databases">
        <authorList>
            <person name="Corre E."/>
            <person name="Pelletier E."/>
            <person name="Niang G."/>
            <person name="Scheremetjew M."/>
            <person name="Finn R."/>
            <person name="Kale V."/>
            <person name="Holt S."/>
            <person name="Cochrane G."/>
            <person name="Meng A."/>
            <person name="Brown T."/>
            <person name="Cohen L."/>
        </authorList>
    </citation>
    <scope>NUCLEOTIDE SEQUENCE</scope>
    <source>
        <strain evidence="1">CCMP2222</strain>
    </source>
</reference>